<proteinExistence type="predicted"/>
<sequence>MFYCGDHDARYVFLLGGAWGGELGGIEEIGERGNYQWLGVIRKACWKMEGDV</sequence>
<evidence type="ECO:0000313" key="2">
    <source>
        <dbReference type="Proteomes" id="UP000253846"/>
    </source>
</evidence>
<dbReference type="RefSeq" id="WP_155914987.1">
    <property type="nucleotide sequence ID" value="NZ_UFTD01000001.1"/>
</dbReference>
<accession>A0A336NCP0</accession>
<evidence type="ECO:0000313" key="1">
    <source>
        <dbReference type="EMBL" id="SSZ39419.1"/>
    </source>
</evidence>
<protein>
    <submittedName>
        <fullName evidence="1">Uncharacterized protein</fullName>
    </submittedName>
</protein>
<dbReference type="AlphaFoldDB" id="A0A336NCP0"/>
<reference evidence="1 2" key="1">
    <citation type="submission" date="2018-06" db="EMBL/GenBank/DDBJ databases">
        <authorList>
            <consortium name="Pathogen Informatics"/>
            <person name="Doyle S."/>
        </authorList>
    </citation>
    <scope>NUCLEOTIDE SEQUENCE [LARGE SCALE GENOMIC DNA]</scope>
    <source>
        <strain evidence="1 2">NCTC12860</strain>
    </source>
</reference>
<gene>
    <name evidence="1" type="ORF">NCTC12860_00633</name>
</gene>
<name>A0A336NCP0_BARGR</name>
<dbReference type="EMBL" id="UFTD01000001">
    <property type="protein sequence ID" value="SSZ39419.1"/>
    <property type="molecule type" value="Genomic_DNA"/>
</dbReference>
<organism evidence="1 2">
    <name type="scientific">Bartonella grahamii</name>
    <dbReference type="NCBI Taxonomy" id="33045"/>
    <lineage>
        <taxon>Bacteria</taxon>
        <taxon>Pseudomonadati</taxon>
        <taxon>Pseudomonadota</taxon>
        <taxon>Alphaproteobacteria</taxon>
        <taxon>Hyphomicrobiales</taxon>
        <taxon>Bartonellaceae</taxon>
        <taxon>Bartonella</taxon>
    </lineage>
</organism>
<dbReference type="Proteomes" id="UP000253846">
    <property type="component" value="Unassembled WGS sequence"/>
</dbReference>